<protein>
    <recommendedName>
        <fullName evidence="4">Translocation protein SEC62</fullName>
    </recommendedName>
</protein>
<feature type="compositionally biased region" description="Basic and acidic residues" evidence="14">
    <location>
        <begin position="119"/>
        <end position="136"/>
    </location>
</feature>
<feature type="compositionally biased region" description="Basic and acidic residues" evidence="14">
    <location>
        <begin position="102"/>
        <end position="111"/>
    </location>
</feature>
<feature type="compositionally biased region" description="Acidic residues" evidence="14">
    <location>
        <begin position="307"/>
        <end position="319"/>
    </location>
</feature>
<feature type="region of interest" description="Disordered" evidence="14">
    <location>
        <begin position="98"/>
        <end position="139"/>
    </location>
</feature>
<dbReference type="EMBL" id="CAJFCJ010000006">
    <property type="protein sequence ID" value="CAD5116677.1"/>
    <property type="molecule type" value="Genomic_DNA"/>
</dbReference>
<evidence type="ECO:0000256" key="2">
    <source>
        <dbReference type="ARBA" id="ARBA00005495"/>
    </source>
</evidence>
<feature type="region of interest" description="Disordered" evidence="14">
    <location>
        <begin position="272"/>
        <end position="326"/>
    </location>
</feature>
<dbReference type="Pfam" id="PF03839">
    <property type="entry name" value="Sec62"/>
    <property type="match status" value="1"/>
</dbReference>
<evidence type="ECO:0000256" key="10">
    <source>
        <dbReference type="ARBA" id="ARBA00022927"/>
    </source>
</evidence>
<evidence type="ECO:0000256" key="15">
    <source>
        <dbReference type="SAM" id="Phobius"/>
    </source>
</evidence>
<feature type="transmembrane region" description="Helical" evidence="15">
    <location>
        <begin position="207"/>
        <end position="233"/>
    </location>
</feature>
<keyword evidence="18" id="KW-1185">Reference proteome</keyword>
<evidence type="ECO:0000256" key="7">
    <source>
        <dbReference type="ARBA" id="ARBA00022723"/>
    </source>
</evidence>
<dbReference type="PANTHER" id="PTHR12443:SF9">
    <property type="entry name" value="TRANSLOCATION PROTEIN SEC62"/>
    <property type="match status" value="1"/>
</dbReference>
<keyword evidence="12" id="KW-0811">Translocation</keyword>
<dbReference type="GO" id="GO:0046872">
    <property type="term" value="F:metal ion binding"/>
    <property type="evidence" value="ECO:0007669"/>
    <property type="project" value="UniProtKB-KW"/>
</dbReference>
<dbReference type="OrthoDB" id="200187at2759"/>
<evidence type="ECO:0000256" key="6">
    <source>
        <dbReference type="ARBA" id="ARBA00022692"/>
    </source>
</evidence>
<evidence type="ECO:0000256" key="9">
    <source>
        <dbReference type="ARBA" id="ARBA00022833"/>
    </source>
</evidence>
<keyword evidence="8" id="KW-0256">Endoplasmic reticulum</keyword>
<keyword evidence="6 15" id="KW-0812">Transmembrane</keyword>
<dbReference type="InterPro" id="IPR011057">
    <property type="entry name" value="Mss4-like_sf"/>
</dbReference>
<reference evidence="17 18" key="1">
    <citation type="submission" date="2020-08" db="EMBL/GenBank/DDBJ databases">
        <authorList>
            <person name="Hejnol A."/>
        </authorList>
    </citation>
    <scope>NUCLEOTIDE SEQUENCE [LARGE SCALE GENOMIC DNA]</scope>
</reference>
<feature type="compositionally biased region" description="Basic and acidic residues" evidence="14">
    <location>
        <begin position="272"/>
        <end position="306"/>
    </location>
</feature>
<evidence type="ECO:0000256" key="3">
    <source>
        <dbReference type="ARBA" id="ARBA00010604"/>
    </source>
</evidence>
<keyword evidence="9" id="KW-0862">Zinc</keyword>
<feature type="region of interest" description="Disordered" evidence="14">
    <location>
        <begin position="1"/>
        <end position="20"/>
    </location>
</feature>
<dbReference type="PROSITE" id="PS51891">
    <property type="entry name" value="CENP_V_GFA"/>
    <property type="match status" value="1"/>
</dbReference>
<dbReference type="InterPro" id="IPR004728">
    <property type="entry name" value="Sec62"/>
</dbReference>
<evidence type="ECO:0000256" key="11">
    <source>
        <dbReference type="ARBA" id="ARBA00022989"/>
    </source>
</evidence>
<evidence type="ECO:0000256" key="4">
    <source>
        <dbReference type="ARBA" id="ARBA00021257"/>
    </source>
</evidence>
<dbReference type="Gene3D" id="1.10.10.10">
    <property type="entry name" value="Winged helix-like DNA-binding domain superfamily/Winged helix DNA-binding domain"/>
    <property type="match status" value="1"/>
</dbReference>
<dbReference type="GO" id="GO:0016846">
    <property type="term" value="F:carbon-sulfur lyase activity"/>
    <property type="evidence" value="ECO:0007669"/>
    <property type="project" value="InterPro"/>
</dbReference>
<feature type="transmembrane region" description="Helical" evidence="15">
    <location>
        <begin position="175"/>
        <end position="195"/>
    </location>
</feature>
<keyword evidence="10" id="KW-0653">Protein transport</keyword>
<evidence type="ECO:0000313" key="18">
    <source>
        <dbReference type="Proteomes" id="UP000549394"/>
    </source>
</evidence>
<feature type="domain" description="CENP-V/GFA" evidence="16">
    <location>
        <begin position="350"/>
        <end position="462"/>
    </location>
</feature>
<dbReference type="PANTHER" id="PTHR12443">
    <property type="entry name" value="TRANSLOCATION PROTEIN SEC62"/>
    <property type="match status" value="1"/>
</dbReference>
<keyword evidence="13 15" id="KW-0472">Membrane</keyword>
<comment type="subcellular location">
    <subcellularLocation>
        <location evidence="1">Endoplasmic reticulum membrane</location>
        <topology evidence="1">Multi-pass membrane protein</topology>
    </subcellularLocation>
</comment>
<evidence type="ECO:0000256" key="14">
    <source>
        <dbReference type="SAM" id="MobiDB-lite"/>
    </source>
</evidence>
<organism evidence="17 18">
    <name type="scientific">Dimorphilus gyrociliatus</name>
    <dbReference type="NCBI Taxonomy" id="2664684"/>
    <lineage>
        <taxon>Eukaryota</taxon>
        <taxon>Metazoa</taxon>
        <taxon>Spiralia</taxon>
        <taxon>Lophotrochozoa</taxon>
        <taxon>Annelida</taxon>
        <taxon>Polychaeta</taxon>
        <taxon>Polychaeta incertae sedis</taxon>
        <taxon>Dinophilidae</taxon>
        <taxon>Dimorphilus</taxon>
    </lineage>
</organism>
<dbReference type="InterPro" id="IPR006913">
    <property type="entry name" value="CENP-V/GFA"/>
</dbReference>
<comment type="similarity">
    <text evidence="3">Belongs to the SEC62 family.</text>
</comment>
<dbReference type="AlphaFoldDB" id="A0A7I8VK85"/>
<proteinExistence type="inferred from homology"/>
<comment type="similarity">
    <text evidence="2">Belongs to the Gfa family.</text>
</comment>
<evidence type="ECO:0000256" key="13">
    <source>
        <dbReference type="ARBA" id="ARBA00023136"/>
    </source>
</evidence>
<dbReference type="Proteomes" id="UP000549394">
    <property type="component" value="Unassembled WGS sequence"/>
</dbReference>
<dbReference type="Pfam" id="PF04828">
    <property type="entry name" value="GFA"/>
    <property type="match status" value="1"/>
</dbReference>
<dbReference type="GO" id="GO:0005789">
    <property type="term" value="C:endoplasmic reticulum membrane"/>
    <property type="evidence" value="ECO:0007669"/>
    <property type="project" value="UniProtKB-SubCell"/>
</dbReference>
<dbReference type="SUPFAM" id="SSF51316">
    <property type="entry name" value="Mss4-like"/>
    <property type="match status" value="1"/>
</dbReference>
<evidence type="ECO:0000256" key="5">
    <source>
        <dbReference type="ARBA" id="ARBA00022448"/>
    </source>
</evidence>
<accession>A0A7I8VK85</accession>
<evidence type="ECO:0000256" key="8">
    <source>
        <dbReference type="ARBA" id="ARBA00022824"/>
    </source>
</evidence>
<dbReference type="GO" id="GO:0031204">
    <property type="term" value="P:post-translational protein targeting to membrane, translocation"/>
    <property type="evidence" value="ECO:0007669"/>
    <property type="project" value="TreeGrafter"/>
</dbReference>
<sequence>MAERKRQKKGSEDEHKRTKQETEVAKFLRFNVPVKEGKIADVPGMVVTYFTAKDAVDYLMDSKWASKKPILFTDRASCVNYCQTLLIKETFQRLEKKKRSKKKEDELDNKIAKKKSKKKDKEESETEKEKKDSKSKKDGKKKKKKMIHFALDEIQEFKDGENYYAWTYDPVPLKAYVIGTLMVLGAIGVCLYPLWPLTVRQGVYYLSLAAAVCIGIFIVLCILRTIIFALVWLTTMGEHHLWILPNLTEDCGFFESFKPFYSHSLAESSKKKLEDSKNKKSKDEENKKTEKSDEQTTAEETKKDNEDDKQDESEEDEQQVETTDNGYEILDDDELAEFLRGEMDKEIVKHRGSCHCKAVTFEVLAPEIVDVFHCNCTICVKKQGWHFMVPKENFQILSGEDKLSTYKFNTGTASHLFCKECGIHSFYYSRSHQTSVAIMPHCIDSGTIKKENIVHFDGLNWEKSYTEAKEKKGGHFN</sequence>
<gene>
    <name evidence="17" type="ORF">DGYR_LOCUS5278</name>
</gene>
<dbReference type="Gene3D" id="2.170.150.70">
    <property type="match status" value="1"/>
</dbReference>
<evidence type="ECO:0000256" key="12">
    <source>
        <dbReference type="ARBA" id="ARBA00023010"/>
    </source>
</evidence>
<comment type="caution">
    <text evidence="17">The sequence shown here is derived from an EMBL/GenBank/DDBJ whole genome shotgun (WGS) entry which is preliminary data.</text>
</comment>
<evidence type="ECO:0000313" key="17">
    <source>
        <dbReference type="EMBL" id="CAD5116677.1"/>
    </source>
</evidence>
<keyword evidence="7" id="KW-0479">Metal-binding</keyword>
<keyword evidence="5" id="KW-0813">Transport</keyword>
<dbReference type="InterPro" id="IPR036388">
    <property type="entry name" value="WH-like_DNA-bd_sf"/>
</dbReference>
<evidence type="ECO:0000256" key="1">
    <source>
        <dbReference type="ARBA" id="ARBA00004477"/>
    </source>
</evidence>
<evidence type="ECO:0000259" key="16">
    <source>
        <dbReference type="PROSITE" id="PS51891"/>
    </source>
</evidence>
<name>A0A7I8VK85_9ANNE</name>
<keyword evidence="11 15" id="KW-1133">Transmembrane helix</keyword>